<gene>
    <name evidence="1" type="ORF">RUM43_011427</name>
</gene>
<feature type="non-terminal residue" evidence="1">
    <location>
        <position position="1"/>
    </location>
</feature>
<evidence type="ECO:0000313" key="2">
    <source>
        <dbReference type="Proteomes" id="UP001372834"/>
    </source>
</evidence>
<sequence length="103" mass="11875">SGTPDLEEFEFYPSPEGYQKKSRRILRFLLKTCSLQTHLMVQKFLLEEVEKGETCSNITQEKDTKSDGMKPDTRIWCELICLDSTTGTLSKFLLKGKYTQTLT</sequence>
<proteinExistence type="predicted"/>
<evidence type="ECO:0000313" key="1">
    <source>
        <dbReference type="EMBL" id="KAK6621121.1"/>
    </source>
</evidence>
<dbReference type="AlphaFoldDB" id="A0AAN8S7V5"/>
<name>A0AAN8S7V5_POLSC</name>
<reference evidence="1 2" key="1">
    <citation type="submission" date="2023-10" db="EMBL/GenBank/DDBJ databases">
        <title>Genomes of two closely related lineages of the louse Polyplax serrata with different host specificities.</title>
        <authorList>
            <person name="Martinu J."/>
            <person name="Tarabai H."/>
            <person name="Stefka J."/>
            <person name="Hypsa V."/>
        </authorList>
    </citation>
    <scope>NUCLEOTIDE SEQUENCE [LARGE SCALE GENOMIC DNA]</scope>
    <source>
        <strain evidence="1">HR10_N</strain>
    </source>
</reference>
<dbReference type="EMBL" id="JAWJWE010000039">
    <property type="protein sequence ID" value="KAK6621121.1"/>
    <property type="molecule type" value="Genomic_DNA"/>
</dbReference>
<organism evidence="1 2">
    <name type="scientific">Polyplax serrata</name>
    <name type="common">Common mouse louse</name>
    <dbReference type="NCBI Taxonomy" id="468196"/>
    <lineage>
        <taxon>Eukaryota</taxon>
        <taxon>Metazoa</taxon>
        <taxon>Ecdysozoa</taxon>
        <taxon>Arthropoda</taxon>
        <taxon>Hexapoda</taxon>
        <taxon>Insecta</taxon>
        <taxon>Pterygota</taxon>
        <taxon>Neoptera</taxon>
        <taxon>Paraneoptera</taxon>
        <taxon>Psocodea</taxon>
        <taxon>Troctomorpha</taxon>
        <taxon>Phthiraptera</taxon>
        <taxon>Anoplura</taxon>
        <taxon>Polyplacidae</taxon>
        <taxon>Polyplax</taxon>
    </lineage>
</organism>
<protein>
    <submittedName>
        <fullName evidence="1">Uncharacterized protein</fullName>
    </submittedName>
</protein>
<dbReference type="Proteomes" id="UP001372834">
    <property type="component" value="Unassembled WGS sequence"/>
</dbReference>
<accession>A0AAN8S7V5</accession>
<comment type="caution">
    <text evidence="1">The sequence shown here is derived from an EMBL/GenBank/DDBJ whole genome shotgun (WGS) entry which is preliminary data.</text>
</comment>